<evidence type="ECO:0000256" key="6">
    <source>
        <dbReference type="ARBA" id="ARBA00023211"/>
    </source>
</evidence>
<feature type="binding site" evidence="10">
    <location>
        <position position="201"/>
    </location>
    <ligand>
        <name>Mn(2+)</name>
        <dbReference type="ChEBI" id="CHEBI:29035"/>
    </ligand>
</feature>
<dbReference type="Proteomes" id="UP000295325">
    <property type="component" value="Unassembled WGS sequence"/>
</dbReference>
<evidence type="ECO:0000256" key="1">
    <source>
        <dbReference type="ARBA" id="ARBA00010141"/>
    </source>
</evidence>
<comment type="cofactor">
    <cofactor evidence="12">
        <name>NAD(+)</name>
        <dbReference type="ChEBI" id="CHEBI:57540"/>
    </cofactor>
    <text evidence="12">Binds 1 NAD(+) per subunit.</text>
</comment>
<dbReference type="AlphaFoldDB" id="A0A4R7KBA8"/>
<keyword evidence="10" id="KW-0408">Iron</keyword>
<protein>
    <submittedName>
        <fullName evidence="14">Maltose-6'-phosphate glucosidase</fullName>
    </submittedName>
</protein>
<feature type="site" description="Increases basicity of active site Tyr" evidence="11">
    <location>
        <position position="110"/>
    </location>
</feature>
<evidence type="ECO:0000256" key="11">
    <source>
        <dbReference type="PIRSR" id="PIRSR601088-4"/>
    </source>
</evidence>
<feature type="domain" description="Glycosyl hydrolase family 4 C-terminal" evidence="13">
    <location>
        <begin position="196"/>
        <end position="416"/>
    </location>
</feature>
<evidence type="ECO:0000256" key="10">
    <source>
        <dbReference type="PIRSR" id="PIRSR601088-3"/>
    </source>
</evidence>
<sequence>MRSSNIITITGAGSARTPALVGSLVKYKDRFPLKKIIFYDIDNERTSKMEDYIRLVLKTYCSETEVVFTTDPDIAYENTDFVFCQMRAGKNEMRSLDEKIPLKYGLVGQETCGPGGFAYGMRSLGAMIEMVNQVRKHSKDTWILNYTNPAAIVALGLDKVFPDDKRILNLCDQPYSLMRSFAKILGVEQKNLRATYFGLNHFGWFTGLKDINGKDYFEQLRTYLRDHDFRPYNAEQRSKSWLDTYLRVNKYMKFFDEYIPTTYLQYYFFPDEIVAESNPNYTRADEARDSREKEVWEICSKAVNAKSIDDVEIITNSVFGDLMVELAESIAYDLHSEFILMSRNNDIITNFSRDAIVEVAGTVGKDGAHPYVYGEIKPFYKGLMEAQHAYELLTVEAFLEKDYVKALQALTLNRTVINPEKAKAVLDDLMEHNKDYWYLEKKN</sequence>
<dbReference type="InterPro" id="IPR015955">
    <property type="entry name" value="Lactate_DH/Glyco_Ohase_4_C"/>
</dbReference>
<feature type="binding site" evidence="9">
    <location>
        <position position="148"/>
    </location>
    <ligand>
        <name>substrate</name>
    </ligand>
</feature>
<dbReference type="GO" id="GO:0004553">
    <property type="term" value="F:hydrolase activity, hydrolyzing O-glycosyl compounds"/>
    <property type="evidence" value="ECO:0007669"/>
    <property type="project" value="InterPro"/>
</dbReference>
<dbReference type="Gene3D" id="3.40.50.720">
    <property type="entry name" value="NAD(P)-binding Rossmann-like Domain"/>
    <property type="match status" value="1"/>
</dbReference>
<evidence type="ECO:0000259" key="13">
    <source>
        <dbReference type="Pfam" id="PF11975"/>
    </source>
</evidence>
<comment type="similarity">
    <text evidence="1 12">Belongs to the glycosyl hydrolase 4 family.</text>
</comment>
<dbReference type="InterPro" id="IPR036291">
    <property type="entry name" value="NAD(P)-bd_dom_sf"/>
</dbReference>
<proteinExistence type="inferred from homology"/>
<evidence type="ECO:0000256" key="12">
    <source>
        <dbReference type="RuleBase" id="RU361152"/>
    </source>
</evidence>
<dbReference type="SUPFAM" id="SSF51735">
    <property type="entry name" value="NAD(P)-binding Rossmann-fold domains"/>
    <property type="match status" value="1"/>
</dbReference>
<reference evidence="14 15" key="1">
    <citation type="submission" date="2019-03" db="EMBL/GenBank/DDBJ databases">
        <title>Genomic Encyclopedia of Type Strains, Phase IV (KMG-IV): sequencing the most valuable type-strain genomes for metagenomic binning, comparative biology and taxonomic classification.</title>
        <authorList>
            <person name="Goeker M."/>
        </authorList>
    </citation>
    <scope>NUCLEOTIDE SEQUENCE [LARGE SCALE GENOMIC DNA]</scope>
    <source>
        <strain evidence="14 15">DSM 24455</strain>
    </source>
</reference>
<dbReference type="Pfam" id="PF11975">
    <property type="entry name" value="Glyco_hydro_4C"/>
    <property type="match status" value="1"/>
</dbReference>
<keyword evidence="3 10" id="KW-0479">Metal-binding</keyword>
<feature type="active site" description="Proton donor" evidence="8">
    <location>
        <position position="172"/>
    </location>
</feature>
<name>A0A4R7KBA8_9CLOT</name>
<dbReference type="Gene3D" id="3.90.110.10">
    <property type="entry name" value="Lactate dehydrogenase/glycoside hydrolase, family 4, C-terminal"/>
    <property type="match status" value="1"/>
</dbReference>
<dbReference type="SUPFAM" id="SSF56327">
    <property type="entry name" value="LDH C-terminal domain-like"/>
    <property type="match status" value="1"/>
</dbReference>
<gene>
    <name evidence="14" type="ORF">EDD71_11940</name>
</gene>
<dbReference type="RefSeq" id="WP_133628751.1">
    <property type="nucleotide sequence ID" value="NZ_SOAZ01000019.1"/>
</dbReference>
<keyword evidence="10" id="KW-0533">Nickel</keyword>
<keyword evidence="4 12" id="KW-0378">Hydrolase</keyword>
<feature type="active site" description="Proton acceptor" evidence="8">
    <location>
        <position position="263"/>
    </location>
</feature>
<accession>A0A4R7KBA8</accession>
<evidence type="ECO:0000256" key="9">
    <source>
        <dbReference type="PIRSR" id="PIRSR601088-2"/>
    </source>
</evidence>
<feature type="binding site" evidence="10">
    <location>
        <position position="171"/>
    </location>
    <ligand>
        <name>Mn(2+)</name>
        <dbReference type="ChEBI" id="CHEBI:29035"/>
    </ligand>
</feature>
<dbReference type="GO" id="GO:0005975">
    <property type="term" value="P:carbohydrate metabolic process"/>
    <property type="evidence" value="ECO:0007669"/>
    <property type="project" value="InterPro"/>
</dbReference>
<evidence type="ECO:0000256" key="8">
    <source>
        <dbReference type="PIRSR" id="PIRSR601088-1"/>
    </source>
</evidence>
<feature type="binding site" evidence="9">
    <location>
        <position position="283"/>
    </location>
    <ligand>
        <name>substrate</name>
    </ligand>
</feature>
<comment type="caution">
    <text evidence="14">The sequence shown here is derived from an EMBL/GenBank/DDBJ whole genome shotgun (WGS) entry which is preliminary data.</text>
</comment>
<evidence type="ECO:0000313" key="14">
    <source>
        <dbReference type="EMBL" id="TDT51310.1"/>
    </source>
</evidence>
<feature type="binding site" evidence="9">
    <location>
        <position position="94"/>
    </location>
    <ligand>
        <name>substrate</name>
    </ligand>
</feature>
<dbReference type="PRINTS" id="PR00732">
    <property type="entry name" value="GLHYDRLASE4"/>
</dbReference>
<evidence type="ECO:0000313" key="15">
    <source>
        <dbReference type="Proteomes" id="UP000295325"/>
    </source>
</evidence>
<dbReference type="InterPro" id="IPR022616">
    <property type="entry name" value="Glyco_hydro_4_C"/>
</dbReference>
<dbReference type="GO" id="GO:0046872">
    <property type="term" value="F:metal ion binding"/>
    <property type="evidence" value="ECO:0007669"/>
    <property type="project" value="UniProtKB-KW"/>
</dbReference>
<keyword evidence="15" id="KW-1185">Reference proteome</keyword>
<evidence type="ECO:0000256" key="3">
    <source>
        <dbReference type="ARBA" id="ARBA00022723"/>
    </source>
</evidence>
<keyword evidence="6 10" id="KW-0464">Manganese</keyword>
<organism evidence="14 15">
    <name type="scientific">Fonticella tunisiensis</name>
    <dbReference type="NCBI Taxonomy" id="1096341"/>
    <lineage>
        <taxon>Bacteria</taxon>
        <taxon>Bacillati</taxon>
        <taxon>Bacillota</taxon>
        <taxon>Clostridia</taxon>
        <taxon>Eubacteriales</taxon>
        <taxon>Clostridiaceae</taxon>
        <taxon>Fonticella</taxon>
    </lineage>
</organism>
<comment type="subunit">
    <text evidence="2">Homotetramer.</text>
</comment>
<dbReference type="PANTHER" id="PTHR32092:SF14">
    <property type="entry name" value="MALTOSE-6'-PHOSPHATE GLUCOSIDASE"/>
    <property type="match status" value="1"/>
</dbReference>
<evidence type="ECO:0000256" key="4">
    <source>
        <dbReference type="ARBA" id="ARBA00022801"/>
    </source>
</evidence>
<evidence type="ECO:0000256" key="7">
    <source>
        <dbReference type="ARBA" id="ARBA00023295"/>
    </source>
</evidence>
<keyword evidence="7 12" id="KW-0326">Glycosidase</keyword>
<dbReference type="PANTHER" id="PTHR32092">
    <property type="entry name" value="6-PHOSPHO-BETA-GLUCOSIDASE-RELATED"/>
    <property type="match status" value="1"/>
</dbReference>
<evidence type="ECO:0000256" key="5">
    <source>
        <dbReference type="ARBA" id="ARBA00023027"/>
    </source>
</evidence>
<dbReference type="OrthoDB" id="9808275at2"/>
<dbReference type="Pfam" id="PF02056">
    <property type="entry name" value="Glyco_hydro_4"/>
    <property type="match status" value="1"/>
</dbReference>
<dbReference type="EMBL" id="SOAZ01000019">
    <property type="protein sequence ID" value="TDT51310.1"/>
    <property type="molecule type" value="Genomic_DNA"/>
</dbReference>
<dbReference type="InterPro" id="IPR001088">
    <property type="entry name" value="Glyco_hydro_4"/>
</dbReference>
<evidence type="ECO:0000256" key="2">
    <source>
        <dbReference type="ARBA" id="ARBA00011881"/>
    </source>
</evidence>
<keyword evidence="5 12" id="KW-0520">NAD</keyword>
<dbReference type="GO" id="GO:0016616">
    <property type="term" value="F:oxidoreductase activity, acting on the CH-OH group of donors, NAD or NADP as acceptor"/>
    <property type="evidence" value="ECO:0007669"/>
    <property type="project" value="InterPro"/>
</dbReference>
<keyword evidence="10" id="KW-0170">Cobalt</keyword>